<proteinExistence type="predicted"/>
<protein>
    <submittedName>
        <fullName evidence="1">Uncharacterized protein</fullName>
    </submittedName>
</protein>
<dbReference type="EMBL" id="JACSZT010000005">
    <property type="protein sequence ID" value="MBC6498540.1"/>
    <property type="molecule type" value="Genomic_DNA"/>
</dbReference>
<accession>A0A923NF17</accession>
<evidence type="ECO:0000313" key="2">
    <source>
        <dbReference type="Proteomes" id="UP000650485"/>
    </source>
</evidence>
<gene>
    <name evidence="1" type="ORF">H7R52_07080</name>
</gene>
<reference evidence="1" key="1">
    <citation type="submission" date="2020-08" db="EMBL/GenBank/DDBJ databases">
        <title>Complete genome sequence of Weissella confusa strain FS54 provides insights into metabolic potential.</title>
        <authorList>
            <person name="Fhoula I."/>
            <person name="Najjari A."/>
            <person name="Lekired A."/>
            <person name="Bessrour-Aouam N."/>
            <person name="Jaballah S."/>
            <person name="Klibi N."/>
            <person name="Ouzari H.-I."/>
        </authorList>
    </citation>
    <scope>NUCLEOTIDE SEQUENCE</scope>
    <source>
        <strain evidence="1">FS54</strain>
    </source>
</reference>
<comment type="caution">
    <text evidence="1">The sequence shown here is derived from an EMBL/GenBank/DDBJ whole genome shotgun (WGS) entry which is preliminary data.</text>
</comment>
<dbReference type="AlphaFoldDB" id="A0A923NF17"/>
<sequence length="47" mass="5380">MTLTPEDGIKLSDNTKQWTALALTKIKAMVADTEEYVQKRQRKNNLS</sequence>
<name>A0A923NF17_WEICO</name>
<evidence type="ECO:0000313" key="1">
    <source>
        <dbReference type="EMBL" id="MBC6498540.1"/>
    </source>
</evidence>
<organism evidence="1 2">
    <name type="scientific">Weissella confusa</name>
    <name type="common">Lactobacillus confusus</name>
    <dbReference type="NCBI Taxonomy" id="1583"/>
    <lineage>
        <taxon>Bacteria</taxon>
        <taxon>Bacillati</taxon>
        <taxon>Bacillota</taxon>
        <taxon>Bacilli</taxon>
        <taxon>Lactobacillales</taxon>
        <taxon>Lactobacillaceae</taxon>
        <taxon>Weissella</taxon>
    </lineage>
</organism>
<dbReference type="Proteomes" id="UP000650485">
    <property type="component" value="Unassembled WGS sequence"/>
</dbReference>